<accession>A0AAV9G3M9</accession>
<dbReference type="PANTHER" id="PTHR38886:SF1">
    <property type="entry name" value="NACHT-NTPASE AND P-LOOP NTPASES N-TERMINAL DOMAIN-CONTAINING PROTEIN"/>
    <property type="match status" value="1"/>
</dbReference>
<dbReference type="AlphaFoldDB" id="A0AAV9G3M9"/>
<evidence type="ECO:0000313" key="1">
    <source>
        <dbReference type="EMBL" id="KAK4443103.1"/>
    </source>
</evidence>
<sequence>MQVDCGLGDLVTVGGLIMAIISALDDVRGASRDYQNLQESLRVLNTTLNLITGILQDPRRARIAREHEICRTGLQSIQQIKNALATFHDETLKKHLRHLGSNDGSGNRLKAAMRKIQFRIIEDQDILRCKADVAGYTGTLNTIVGTITLCVASQEDEKIRSLVRVLGRRMWRNLTGDSKRARPGKNVGWRVLHVVVVPESRHEARVHSSNAKQAETLSATELHALTNLDDRIGIPLDKQKLPAMITV</sequence>
<reference evidence="1" key="2">
    <citation type="submission" date="2023-05" db="EMBL/GenBank/DDBJ databases">
        <authorList>
            <consortium name="Lawrence Berkeley National Laboratory"/>
            <person name="Steindorff A."/>
            <person name="Hensen N."/>
            <person name="Bonometti L."/>
            <person name="Westerberg I."/>
            <person name="Brannstrom I.O."/>
            <person name="Guillou S."/>
            <person name="Cros-Aarteil S."/>
            <person name="Calhoun S."/>
            <person name="Haridas S."/>
            <person name="Kuo A."/>
            <person name="Mondo S."/>
            <person name="Pangilinan J."/>
            <person name="Riley R."/>
            <person name="Labutti K."/>
            <person name="Andreopoulos B."/>
            <person name="Lipzen A."/>
            <person name="Chen C."/>
            <person name="Yanf M."/>
            <person name="Daum C."/>
            <person name="Ng V."/>
            <person name="Clum A."/>
            <person name="Ohm R."/>
            <person name="Martin F."/>
            <person name="Silar P."/>
            <person name="Natvig D."/>
            <person name="Lalanne C."/>
            <person name="Gautier V."/>
            <person name="Ament-Velasquez S.L."/>
            <person name="Kruys A."/>
            <person name="Hutchinson M.I."/>
            <person name="Powell A.J."/>
            <person name="Barry K."/>
            <person name="Miller A.N."/>
            <person name="Grigoriev I.V."/>
            <person name="Debuchy R."/>
            <person name="Gladieux P."/>
            <person name="Thoren M.H."/>
            <person name="Johannesson H."/>
        </authorList>
    </citation>
    <scope>NUCLEOTIDE SEQUENCE</scope>
    <source>
        <strain evidence="1">PSN243</strain>
    </source>
</reference>
<dbReference type="PANTHER" id="PTHR38886">
    <property type="entry name" value="SESA DOMAIN-CONTAINING PROTEIN"/>
    <property type="match status" value="1"/>
</dbReference>
<dbReference type="EMBL" id="MU865999">
    <property type="protein sequence ID" value="KAK4443103.1"/>
    <property type="molecule type" value="Genomic_DNA"/>
</dbReference>
<name>A0AAV9G3M9_9PEZI</name>
<evidence type="ECO:0000313" key="2">
    <source>
        <dbReference type="Proteomes" id="UP001321760"/>
    </source>
</evidence>
<protein>
    <recommendedName>
        <fullName evidence="3">Fungal N-terminal domain-containing protein</fullName>
    </recommendedName>
</protein>
<organism evidence="1 2">
    <name type="scientific">Podospora aff. communis PSN243</name>
    <dbReference type="NCBI Taxonomy" id="3040156"/>
    <lineage>
        <taxon>Eukaryota</taxon>
        <taxon>Fungi</taxon>
        <taxon>Dikarya</taxon>
        <taxon>Ascomycota</taxon>
        <taxon>Pezizomycotina</taxon>
        <taxon>Sordariomycetes</taxon>
        <taxon>Sordariomycetidae</taxon>
        <taxon>Sordariales</taxon>
        <taxon>Podosporaceae</taxon>
        <taxon>Podospora</taxon>
    </lineage>
</organism>
<dbReference type="Proteomes" id="UP001321760">
    <property type="component" value="Unassembled WGS sequence"/>
</dbReference>
<keyword evidence="2" id="KW-1185">Reference proteome</keyword>
<reference evidence="1" key="1">
    <citation type="journal article" date="2023" name="Mol. Phylogenet. Evol.">
        <title>Genome-scale phylogeny and comparative genomics of the fungal order Sordariales.</title>
        <authorList>
            <person name="Hensen N."/>
            <person name="Bonometti L."/>
            <person name="Westerberg I."/>
            <person name="Brannstrom I.O."/>
            <person name="Guillou S."/>
            <person name="Cros-Aarteil S."/>
            <person name="Calhoun S."/>
            <person name="Haridas S."/>
            <person name="Kuo A."/>
            <person name="Mondo S."/>
            <person name="Pangilinan J."/>
            <person name="Riley R."/>
            <person name="LaButti K."/>
            <person name="Andreopoulos B."/>
            <person name="Lipzen A."/>
            <person name="Chen C."/>
            <person name="Yan M."/>
            <person name="Daum C."/>
            <person name="Ng V."/>
            <person name="Clum A."/>
            <person name="Steindorff A."/>
            <person name="Ohm R.A."/>
            <person name="Martin F."/>
            <person name="Silar P."/>
            <person name="Natvig D.O."/>
            <person name="Lalanne C."/>
            <person name="Gautier V."/>
            <person name="Ament-Velasquez S.L."/>
            <person name="Kruys A."/>
            <person name="Hutchinson M.I."/>
            <person name="Powell A.J."/>
            <person name="Barry K."/>
            <person name="Miller A.N."/>
            <person name="Grigoriev I.V."/>
            <person name="Debuchy R."/>
            <person name="Gladieux P."/>
            <person name="Hiltunen Thoren M."/>
            <person name="Johannesson H."/>
        </authorList>
    </citation>
    <scope>NUCLEOTIDE SEQUENCE</scope>
    <source>
        <strain evidence="1">PSN243</strain>
    </source>
</reference>
<comment type="caution">
    <text evidence="1">The sequence shown here is derived from an EMBL/GenBank/DDBJ whole genome shotgun (WGS) entry which is preliminary data.</text>
</comment>
<gene>
    <name evidence="1" type="ORF">QBC34DRAFT_478432</name>
</gene>
<evidence type="ECO:0008006" key="3">
    <source>
        <dbReference type="Google" id="ProtNLM"/>
    </source>
</evidence>
<proteinExistence type="predicted"/>